<accession>A0A834SVU7</accession>
<reference evidence="2" key="1">
    <citation type="submission" date="2020-09" db="EMBL/GenBank/DDBJ databases">
        <title>Genome-Enabled Discovery of Anthraquinone Biosynthesis in Senna tora.</title>
        <authorList>
            <person name="Kang S.-H."/>
            <person name="Pandey R.P."/>
            <person name="Lee C.-M."/>
            <person name="Sim J.-S."/>
            <person name="Jeong J.-T."/>
            <person name="Choi B.-S."/>
            <person name="Jung M."/>
            <person name="Ginzburg D."/>
            <person name="Zhao K."/>
            <person name="Won S.Y."/>
            <person name="Oh T.-J."/>
            <person name="Yu Y."/>
            <person name="Kim N.-H."/>
            <person name="Lee O.R."/>
            <person name="Lee T.-H."/>
            <person name="Bashyal P."/>
            <person name="Kim T.-S."/>
            <person name="Lee W.-H."/>
            <person name="Kawkins C."/>
            <person name="Kim C.-K."/>
            <person name="Kim J.S."/>
            <person name="Ahn B.O."/>
            <person name="Rhee S.Y."/>
            <person name="Sohng J.K."/>
        </authorList>
    </citation>
    <scope>NUCLEOTIDE SEQUENCE</scope>
    <source>
        <tissue evidence="2">Leaf</tissue>
    </source>
</reference>
<dbReference type="AlphaFoldDB" id="A0A834SVU7"/>
<evidence type="ECO:0000313" key="2">
    <source>
        <dbReference type="EMBL" id="KAF7810612.1"/>
    </source>
</evidence>
<feature type="compositionally biased region" description="Basic and acidic residues" evidence="1">
    <location>
        <begin position="139"/>
        <end position="150"/>
    </location>
</feature>
<protein>
    <submittedName>
        <fullName evidence="2">Uncharacterized protein</fullName>
    </submittedName>
</protein>
<dbReference type="Proteomes" id="UP000634136">
    <property type="component" value="Unassembled WGS sequence"/>
</dbReference>
<proteinExistence type="predicted"/>
<keyword evidence="3" id="KW-1185">Reference proteome</keyword>
<feature type="region of interest" description="Disordered" evidence="1">
    <location>
        <begin position="124"/>
        <end position="150"/>
    </location>
</feature>
<gene>
    <name evidence="2" type="ORF">G2W53_037355</name>
</gene>
<dbReference type="EMBL" id="JAAIUW010000011">
    <property type="protein sequence ID" value="KAF7810612.1"/>
    <property type="molecule type" value="Genomic_DNA"/>
</dbReference>
<evidence type="ECO:0000256" key="1">
    <source>
        <dbReference type="SAM" id="MobiDB-lite"/>
    </source>
</evidence>
<organism evidence="2 3">
    <name type="scientific">Senna tora</name>
    <dbReference type="NCBI Taxonomy" id="362788"/>
    <lineage>
        <taxon>Eukaryota</taxon>
        <taxon>Viridiplantae</taxon>
        <taxon>Streptophyta</taxon>
        <taxon>Embryophyta</taxon>
        <taxon>Tracheophyta</taxon>
        <taxon>Spermatophyta</taxon>
        <taxon>Magnoliopsida</taxon>
        <taxon>eudicotyledons</taxon>
        <taxon>Gunneridae</taxon>
        <taxon>Pentapetalae</taxon>
        <taxon>rosids</taxon>
        <taxon>fabids</taxon>
        <taxon>Fabales</taxon>
        <taxon>Fabaceae</taxon>
        <taxon>Caesalpinioideae</taxon>
        <taxon>Cassia clade</taxon>
        <taxon>Senna</taxon>
    </lineage>
</organism>
<evidence type="ECO:0000313" key="3">
    <source>
        <dbReference type="Proteomes" id="UP000634136"/>
    </source>
</evidence>
<sequence>MDYIEIGKGGCEKEQGSGGGCEGIGDGGGYSFGGLGKSGGVHGFEGGLFLGWGGFGGLREGKARDGSGSRWGGLRRGVHGLGVEVKGGGGYGFWVMGDGGGRKNGGREIYGGCLGVSQVAMEVLEKGPRRERKNSGGRLKNEEREGKKRG</sequence>
<name>A0A834SVU7_9FABA</name>
<comment type="caution">
    <text evidence="2">The sequence shown here is derived from an EMBL/GenBank/DDBJ whole genome shotgun (WGS) entry which is preliminary data.</text>
</comment>